<dbReference type="Pfam" id="PF04892">
    <property type="entry name" value="VanZ"/>
    <property type="match status" value="1"/>
</dbReference>
<name>A0A1H1YTK9_9ACTN</name>
<keyword evidence="1" id="KW-0812">Transmembrane</keyword>
<dbReference type="RefSeq" id="WP_197679830.1">
    <property type="nucleotide sequence ID" value="NZ_LT629772.1"/>
</dbReference>
<keyword evidence="1" id="KW-1133">Transmembrane helix</keyword>
<sequence>METGGRDGSGDGRRPRRRLLRVAAIAYTVVIGLVTLTPGAIDPNHRGPIGRLLDLLARHPVTGWLTFDRVEKLANVAMFVPFGFLLALLAGRRRWWVGLITGAVFSCLIEGIQGTLLAATRVADVSDLITNTIGAGIGALVAIAVTTRSGSPEAEIVARQSSVLGADQQDRDG</sequence>
<feature type="transmembrane region" description="Helical" evidence="1">
    <location>
        <begin position="97"/>
        <end position="116"/>
    </location>
</feature>
<dbReference type="PANTHER" id="PTHR36834:SF1">
    <property type="entry name" value="INTEGRAL MEMBRANE PROTEIN"/>
    <property type="match status" value="1"/>
</dbReference>
<dbReference type="EMBL" id="LT629772">
    <property type="protein sequence ID" value="SDT24720.1"/>
    <property type="molecule type" value="Genomic_DNA"/>
</dbReference>
<keyword evidence="4" id="KW-1185">Reference proteome</keyword>
<dbReference type="AlphaFoldDB" id="A0A1H1YTK9"/>
<organism evidence="3 4">
    <name type="scientific">Microlunatus soli</name>
    <dbReference type="NCBI Taxonomy" id="630515"/>
    <lineage>
        <taxon>Bacteria</taxon>
        <taxon>Bacillati</taxon>
        <taxon>Actinomycetota</taxon>
        <taxon>Actinomycetes</taxon>
        <taxon>Propionibacteriales</taxon>
        <taxon>Propionibacteriaceae</taxon>
        <taxon>Microlunatus</taxon>
    </lineage>
</organism>
<accession>A0A1H1YTK9</accession>
<evidence type="ECO:0000313" key="4">
    <source>
        <dbReference type="Proteomes" id="UP000199103"/>
    </source>
</evidence>
<dbReference type="STRING" id="630515.SAMN04489812_4769"/>
<dbReference type="InterPro" id="IPR006976">
    <property type="entry name" value="VanZ-like"/>
</dbReference>
<feature type="transmembrane region" description="Helical" evidence="1">
    <location>
        <begin position="20"/>
        <end position="41"/>
    </location>
</feature>
<proteinExistence type="predicted"/>
<reference evidence="3 4" key="1">
    <citation type="submission" date="2016-10" db="EMBL/GenBank/DDBJ databases">
        <authorList>
            <person name="de Groot N.N."/>
        </authorList>
    </citation>
    <scope>NUCLEOTIDE SEQUENCE [LARGE SCALE GENOMIC DNA]</scope>
    <source>
        <strain evidence="3 4">DSM 21800</strain>
    </source>
</reference>
<keyword evidence="1" id="KW-0472">Membrane</keyword>
<protein>
    <submittedName>
        <fullName evidence="3">VanZ like family protein</fullName>
    </submittedName>
</protein>
<dbReference type="InterPro" id="IPR053150">
    <property type="entry name" value="Teicoplanin_resist-assoc"/>
</dbReference>
<gene>
    <name evidence="3" type="ORF">SAMN04489812_4769</name>
</gene>
<evidence type="ECO:0000313" key="3">
    <source>
        <dbReference type="EMBL" id="SDT24720.1"/>
    </source>
</evidence>
<feature type="transmembrane region" description="Helical" evidence="1">
    <location>
        <begin position="73"/>
        <end position="90"/>
    </location>
</feature>
<dbReference type="PANTHER" id="PTHR36834">
    <property type="entry name" value="MEMBRANE PROTEIN-RELATED"/>
    <property type="match status" value="1"/>
</dbReference>
<feature type="transmembrane region" description="Helical" evidence="1">
    <location>
        <begin position="128"/>
        <end position="146"/>
    </location>
</feature>
<dbReference type="Proteomes" id="UP000199103">
    <property type="component" value="Chromosome I"/>
</dbReference>
<feature type="domain" description="VanZ-like" evidence="2">
    <location>
        <begin position="67"/>
        <end position="143"/>
    </location>
</feature>
<evidence type="ECO:0000256" key="1">
    <source>
        <dbReference type="SAM" id="Phobius"/>
    </source>
</evidence>
<evidence type="ECO:0000259" key="2">
    <source>
        <dbReference type="Pfam" id="PF04892"/>
    </source>
</evidence>